<gene>
    <name evidence="2" type="ordered locus">HCH_06287</name>
</gene>
<evidence type="ECO:0000313" key="3">
    <source>
        <dbReference type="Proteomes" id="UP000000238"/>
    </source>
</evidence>
<protein>
    <recommendedName>
        <fullName evidence="4">DUF1565 domain-containing protein</fullName>
    </recommendedName>
</protein>
<evidence type="ECO:0008006" key="4">
    <source>
        <dbReference type="Google" id="ProtNLM"/>
    </source>
</evidence>
<proteinExistence type="predicted"/>
<dbReference type="InterPro" id="IPR011050">
    <property type="entry name" value="Pectin_lyase_fold/virulence"/>
</dbReference>
<organism evidence="2 3">
    <name type="scientific">Hahella chejuensis (strain KCTC 2396)</name>
    <dbReference type="NCBI Taxonomy" id="349521"/>
    <lineage>
        <taxon>Bacteria</taxon>
        <taxon>Pseudomonadati</taxon>
        <taxon>Pseudomonadota</taxon>
        <taxon>Gammaproteobacteria</taxon>
        <taxon>Oceanospirillales</taxon>
        <taxon>Hahellaceae</taxon>
        <taxon>Hahella</taxon>
    </lineage>
</organism>
<dbReference type="KEGG" id="hch:HCH_06287"/>
<name>Q2S8T8_HAHCH</name>
<accession>Q2S8T8</accession>
<dbReference type="Gene3D" id="2.160.20.10">
    <property type="entry name" value="Single-stranded right-handed beta-helix, Pectin lyase-like"/>
    <property type="match status" value="1"/>
</dbReference>
<evidence type="ECO:0000256" key="1">
    <source>
        <dbReference type="SAM" id="MobiDB-lite"/>
    </source>
</evidence>
<dbReference type="SUPFAM" id="SSF51126">
    <property type="entry name" value="Pectin lyase-like"/>
    <property type="match status" value="1"/>
</dbReference>
<evidence type="ECO:0000313" key="2">
    <source>
        <dbReference type="EMBL" id="ABC32936.1"/>
    </source>
</evidence>
<sequence length="101" mass="10600">MSAPTGDDANDGHLTSEGGTGPWKTLQKAAATAVAGETVYVRAGEYKEPGPIPDSDKLWGVRVLNDGEEGSPIGDLAFGLRRGSDLQTSLSSRLPVSDSRW</sequence>
<dbReference type="Proteomes" id="UP000000238">
    <property type="component" value="Chromosome"/>
</dbReference>
<reference evidence="2 3" key="1">
    <citation type="journal article" date="2005" name="Nucleic Acids Res.">
        <title>Genomic blueprint of Hahella chejuensis, a marine microbe producing an algicidal agent.</title>
        <authorList>
            <person name="Jeong H."/>
            <person name="Yim J.H."/>
            <person name="Lee C."/>
            <person name="Choi S.-H."/>
            <person name="Park Y.K."/>
            <person name="Yoon S.H."/>
            <person name="Hur C.-G."/>
            <person name="Kang H.-Y."/>
            <person name="Kim D."/>
            <person name="Lee H.H."/>
            <person name="Park K.H."/>
            <person name="Park S.-H."/>
            <person name="Park H.-S."/>
            <person name="Lee H.K."/>
            <person name="Oh T.K."/>
            <person name="Kim J.F."/>
        </authorList>
    </citation>
    <scope>NUCLEOTIDE SEQUENCE [LARGE SCALE GENOMIC DNA]</scope>
    <source>
        <strain evidence="2 3">KCTC 2396</strain>
    </source>
</reference>
<dbReference type="EMBL" id="CP000155">
    <property type="protein sequence ID" value="ABC32936.1"/>
    <property type="molecule type" value="Genomic_DNA"/>
</dbReference>
<dbReference type="InterPro" id="IPR012334">
    <property type="entry name" value="Pectin_lyas_fold"/>
</dbReference>
<dbReference type="HOGENOM" id="CLU_2287569_0_0_6"/>
<dbReference type="AlphaFoldDB" id="Q2S8T8"/>
<feature type="region of interest" description="Disordered" evidence="1">
    <location>
        <begin position="1"/>
        <end position="24"/>
    </location>
</feature>
<keyword evidence="3" id="KW-1185">Reference proteome</keyword>
<dbReference type="RefSeq" id="WP_011399992.1">
    <property type="nucleotide sequence ID" value="NC_007645.1"/>
</dbReference>
<dbReference type="OrthoDB" id="9763537at2"/>